<dbReference type="InterPro" id="IPR053876">
    <property type="entry name" value="Phage_int_M"/>
</dbReference>
<dbReference type="PANTHER" id="PTHR30629">
    <property type="entry name" value="PROPHAGE INTEGRASE"/>
    <property type="match status" value="1"/>
</dbReference>
<sequence>MALTDTAIKNIKPNDKAIKLFDSAGLFLYVTSKGGKLWRLKYRFEGKEKLLSFGAYPTISLKEARKRREEAKELLAQGVDPSEAKKQAKIAIITAQQEAENTFKTVALEWYQKYSVTLEAKHQKKILSRLEKMLFPYLGSIPIHKMETPDLLKPIRIVEEAGKIETAHRLVQLCSQVFRYAVITKKAKHDIAVDLRGALQSKQVTHRACITEPSKLGELLRCIDTYDGTFQVIYALKIAPYVFVRPSELRCAEWSEINFETAEWRIPSKRMKMKQMHIVPLSKQVVSLLRELFTFSGHEKLLFYGLRSTLRPISDMALNNALRSMGFSGEEMCTHGFRGTASTMLNEMGYNFDHIERQLAHCERNAVRKAYNHAEYLPERKKMMQEWADYLDGLKR</sequence>
<keyword evidence="9" id="KW-1185">Reference proteome</keyword>
<evidence type="ECO:0000256" key="3">
    <source>
        <dbReference type="ARBA" id="ARBA00023125"/>
    </source>
</evidence>
<dbReference type="Pfam" id="PF13356">
    <property type="entry name" value="Arm-DNA-bind_3"/>
    <property type="match status" value="1"/>
</dbReference>
<dbReference type="InterPro" id="IPR044068">
    <property type="entry name" value="CB"/>
</dbReference>
<comment type="similarity">
    <text evidence="1">Belongs to the 'phage' integrase family.</text>
</comment>
<evidence type="ECO:0000259" key="6">
    <source>
        <dbReference type="PROSITE" id="PS51898"/>
    </source>
</evidence>
<feature type="domain" description="Core-binding (CB)" evidence="7">
    <location>
        <begin position="101"/>
        <end position="182"/>
    </location>
</feature>
<dbReference type="Gene3D" id="3.30.160.390">
    <property type="entry name" value="Integrase, DNA-binding domain"/>
    <property type="match status" value="1"/>
</dbReference>
<dbReference type="PANTHER" id="PTHR30629:SF2">
    <property type="entry name" value="PROPHAGE INTEGRASE INTS-RELATED"/>
    <property type="match status" value="1"/>
</dbReference>
<dbReference type="Pfam" id="PF00589">
    <property type="entry name" value="Phage_integrase"/>
    <property type="match status" value="1"/>
</dbReference>
<dbReference type="InterPro" id="IPR050808">
    <property type="entry name" value="Phage_Integrase"/>
</dbReference>
<dbReference type="EMBL" id="FRDI01000015">
    <property type="protein sequence ID" value="SHN71399.1"/>
    <property type="molecule type" value="Genomic_DNA"/>
</dbReference>
<dbReference type="OrthoDB" id="9775880at2"/>
<gene>
    <name evidence="8" type="ORF">SAMN02745728_02179</name>
</gene>
<dbReference type="InterPro" id="IPR010998">
    <property type="entry name" value="Integrase_recombinase_N"/>
</dbReference>
<feature type="domain" description="Tyr recombinase" evidence="6">
    <location>
        <begin position="205"/>
        <end position="389"/>
    </location>
</feature>
<dbReference type="PROSITE" id="PS51898">
    <property type="entry name" value="TYR_RECOMBINASE"/>
    <property type="match status" value="1"/>
</dbReference>
<proteinExistence type="inferred from homology"/>
<dbReference type="SUPFAM" id="SSF56349">
    <property type="entry name" value="DNA breaking-rejoining enzymes"/>
    <property type="match status" value="1"/>
</dbReference>
<organism evidence="8 9">
    <name type="scientific">Desulfovibrio litoralis DSM 11393</name>
    <dbReference type="NCBI Taxonomy" id="1121455"/>
    <lineage>
        <taxon>Bacteria</taxon>
        <taxon>Pseudomonadati</taxon>
        <taxon>Thermodesulfobacteriota</taxon>
        <taxon>Desulfovibrionia</taxon>
        <taxon>Desulfovibrionales</taxon>
        <taxon>Desulfovibrionaceae</taxon>
        <taxon>Desulfovibrio</taxon>
    </lineage>
</organism>
<dbReference type="InterPro" id="IPR011010">
    <property type="entry name" value="DNA_brk_join_enz"/>
</dbReference>
<dbReference type="InterPro" id="IPR013762">
    <property type="entry name" value="Integrase-like_cat_sf"/>
</dbReference>
<dbReference type="GO" id="GO:0003677">
    <property type="term" value="F:DNA binding"/>
    <property type="evidence" value="ECO:0007669"/>
    <property type="project" value="UniProtKB-UniRule"/>
</dbReference>
<reference evidence="8 9" key="1">
    <citation type="submission" date="2016-12" db="EMBL/GenBank/DDBJ databases">
        <authorList>
            <person name="Song W.-J."/>
            <person name="Kurnit D.M."/>
        </authorList>
    </citation>
    <scope>NUCLEOTIDE SEQUENCE [LARGE SCALE GENOMIC DNA]</scope>
    <source>
        <strain evidence="8 9">DSM 11393</strain>
    </source>
</reference>
<evidence type="ECO:0000256" key="1">
    <source>
        <dbReference type="ARBA" id="ARBA00008857"/>
    </source>
</evidence>
<dbReference type="Pfam" id="PF22022">
    <property type="entry name" value="Phage_int_M"/>
    <property type="match status" value="1"/>
</dbReference>
<name>A0A1M7TKY2_9BACT</name>
<dbReference type="AlphaFoldDB" id="A0A1M7TKY2"/>
<keyword evidence="2" id="KW-0229">DNA integration</keyword>
<evidence type="ECO:0000256" key="2">
    <source>
        <dbReference type="ARBA" id="ARBA00022908"/>
    </source>
</evidence>
<dbReference type="CDD" id="cd00801">
    <property type="entry name" value="INT_P4_C"/>
    <property type="match status" value="1"/>
</dbReference>
<evidence type="ECO:0000259" key="7">
    <source>
        <dbReference type="PROSITE" id="PS51900"/>
    </source>
</evidence>
<evidence type="ECO:0000256" key="4">
    <source>
        <dbReference type="ARBA" id="ARBA00023172"/>
    </source>
</evidence>
<keyword evidence="3 5" id="KW-0238">DNA-binding</keyword>
<protein>
    <submittedName>
        <fullName evidence="8">Integrase</fullName>
    </submittedName>
</protein>
<dbReference type="GO" id="GO:0006310">
    <property type="term" value="P:DNA recombination"/>
    <property type="evidence" value="ECO:0007669"/>
    <property type="project" value="UniProtKB-KW"/>
</dbReference>
<dbReference type="Gene3D" id="1.10.443.10">
    <property type="entry name" value="Intergrase catalytic core"/>
    <property type="match status" value="1"/>
</dbReference>
<dbReference type="Gene3D" id="1.10.150.130">
    <property type="match status" value="1"/>
</dbReference>
<dbReference type="Proteomes" id="UP000186469">
    <property type="component" value="Unassembled WGS sequence"/>
</dbReference>
<dbReference type="InterPro" id="IPR025166">
    <property type="entry name" value="Integrase_DNA_bind_dom"/>
</dbReference>
<dbReference type="PROSITE" id="PS51900">
    <property type="entry name" value="CB"/>
    <property type="match status" value="1"/>
</dbReference>
<dbReference type="RefSeq" id="WP_072697853.1">
    <property type="nucleotide sequence ID" value="NZ_FRDI01000015.1"/>
</dbReference>
<dbReference type="InterPro" id="IPR038488">
    <property type="entry name" value="Integrase_DNA-bd_sf"/>
</dbReference>
<keyword evidence="4" id="KW-0233">DNA recombination</keyword>
<dbReference type="STRING" id="1121455.SAMN02745728_02179"/>
<dbReference type="GO" id="GO:0015074">
    <property type="term" value="P:DNA integration"/>
    <property type="evidence" value="ECO:0007669"/>
    <property type="project" value="UniProtKB-KW"/>
</dbReference>
<evidence type="ECO:0000313" key="8">
    <source>
        <dbReference type="EMBL" id="SHN71399.1"/>
    </source>
</evidence>
<accession>A0A1M7TKY2</accession>
<dbReference type="InterPro" id="IPR002104">
    <property type="entry name" value="Integrase_catalytic"/>
</dbReference>
<evidence type="ECO:0000256" key="5">
    <source>
        <dbReference type="PROSITE-ProRule" id="PRU01248"/>
    </source>
</evidence>
<evidence type="ECO:0000313" key="9">
    <source>
        <dbReference type="Proteomes" id="UP000186469"/>
    </source>
</evidence>